<feature type="transmembrane region" description="Helical" evidence="1">
    <location>
        <begin position="30"/>
        <end position="51"/>
    </location>
</feature>
<proteinExistence type="predicted"/>
<dbReference type="HOGENOM" id="CLU_194269_2_0_9"/>
<dbReference type="RefSeq" id="WP_006719136.1">
    <property type="nucleotide sequence ID" value="NZ_CP007032.1"/>
</dbReference>
<gene>
    <name evidence="2" type="ORF">DESME_00920</name>
</gene>
<dbReference type="STRING" id="871968.DESME_00920"/>
<reference evidence="2 3" key="1">
    <citation type="submission" date="2013-12" db="EMBL/GenBank/DDBJ databases">
        <authorList>
            <consortium name="DOE Joint Genome Institute"/>
            <person name="Smidt H."/>
            <person name="Huntemann M."/>
            <person name="Han J."/>
            <person name="Chen A."/>
            <person name="Kyrpides N."/>
            <person name="Mavromatis K."/>
            <person name="Markowitz V."/>
            <person name="Palaniappan K."/>
            <person name="Ivanova N."/>
            <person name="Schaumberg A."/>
            <person name="Pati A."/>
            <person name="Liolios K."/>
            <person name="Nordberg H.P."/>
            <person name="Cantor M.N."/>
            <person name="Hua S.X."/>
            <person name="Woyke T."/>
        </authorList>
    </citation>
    <scope>NUCLEOTIDE SEQUENCE [LARGE SCALE GENOMIC DNA]</scope>
    <source>
        <strain evidence="3">DSM 15288</strain>
    </source>
</reference>
<evidence type="ECO:0000256" key="1">
    <source>
        <dbReference type="SAM" id="Phobius"/>
    </source>
</evidence>
<dbReference type="OrthoDB" id="2112909at2"/>
<protein>
    <submittedName>
        <fullName evidence="2">Uncharacterized protein</fullName>
    </submittedName>
</protein>
<keyword evidence="3" id="KW-1185">Reference proteome</keyword>
<name>W0E4Y7_9FIRM</name>
<keyword evidence="1" id="KW-1133">Transmembrane helix</keyword>
<evidence type="ECO:0000313" key="3">
    <source>
        <dbReference type="Proteomes" id="UP000010847"/>
    </source>
</evidence>
<keyword evidence="1" id="KW-0812">Transmembrane</keyword>
<evidence type="ECO:0000313" key="2">
    <source>
        <dbReference type="EMBL" id="AHF05812.1"/>
    </source>
</evidence>
<dbReference type="Proteomes" id="UP000010847">
    <property type="component" value="Chromosome"/>
</dbReference>
<keyword evidence="1" id="KW-0472">Membrane</keyword>
<organism evidence="2 3">
    <name type="scientific">Desulfitobacterium metallireducens DSM 15288</name>
    <dbReference type="NCBI Taxonomy" id="871968"/>
    <lineage>
        <taxon>Bacteria</taxon>
        <taxon>Bacillati</taxon>
        <taxon>Bacillota</taxon>
        <taxon>Clostridia</taxon>
        <taxon>Eubacteriales</taxon>
        <taxon>Desulfitobacteriaceae</taxon>
        <taxon>Desulfitobacterium</taxon>
    </lineage>
</organism>
<accession>W0E4Y7</accession>
<sequence>MHIFILFLIFAAIAYYEIPGLLRKKQWPELITSSVLLATGFILSFLQVIGVKVPNPNKGIEYLIKLLTS</sequence>
<dbReference type="KEGG" id="dmt:DESME_00920"/>
<dbReference type="AlphaFoldDB" id="W0E4Y7"/>
<dbReference type="EMBL" id="CP007032">
    <property type="protein sequence ID" value="AHF05812.1"/>
    <property type="molecule type" value="Genomic_DNA"/>
</dbReference>